<dbReference type="GO" id="GO:0009234">
    <property type="term" value="P:menaquinone biosynthetic process"/>
    <property type="evidence" value="ECO:0007669"/>
    <property type="project" value="UniProtKB-KW"/>
</dbReference>
<dbReference type="NCBIfam" id="TIGR01923">
    <property type="entry name" value="menE"/>
    <property type="match status" value="1"/>
</dbReference>
<sequence length="500" mass="53380">MDWPTQDLVAARAAATPDRTALIDADRDESITYRGYDAAVGRRASALNQLASDDPDRIAVLLGTRPAFAELFFAAMRLGVSVVPLNVRLTPAEVSEQVERTDPAALICARGTAATATEVFEGPIASVDETERDGVQALEDLGGEPVEPATLTPETEQVVMFTSGTTGRPKGVRLTVENLVASATASAFRLGVSPSDRWLCCLPTYHMGGLAPVVRSALYGSTVAIQREFEAAETARVLDEFEITGVSLVPTMLSRLLDAGWEPSEQLRFVLLGGAPAAEELLARCRERDVPACPTYGMTETASQIATATPEGAASHEGTVGQPLVNTTVTVVNEDGDPVAPGETGEIVVSGPTVTPGYLDPEVTEEAFGPEGLYTGDIGSRDEDGRLWVHNRVDDRIVTGGENVDPGEVVAVLREHPEIREAAVVGLDDDEWGERVGALVIPADEAHPTAEDIEDHCRERLAGFKLPRTVGFAEELPRTASGTIKKERIRNYLTEGDTQN</sequence>
<dbReference type="Pfam" id="PF00501">
    <property type="entry name" value="AMP-binding"/>
    <property type="match status" value="1"/>
</dbReference>
<feature type="domain" description="AMP-binding enzyme C-terminal" evidence="6">
    <location>
        <begin position="411"/>
        <end position="482"/>
    </location>
</feature>
<dbReference type="InterPro" id="IPR045851">
    <property type="entry name" value="AMP-bd_C_sf"/>
</dbReference>
<feature type="domain" description="AMP-dependent synthetase/ligase" evidence="5">
    <location>
        <begin position="11"/>
        <end position="359"/>
    </location>
</feature>
<keyword evidence="1" id="KW-0474">Menaquinone biosynthesis</keyword>
<dbReference type="Pfam" id="PF13193">
    <property type="entry name" value="AMP-binding_C"/>
    <property type="match status" value="1"/>
</dbReference>
<evidence type="ECO:0000259" key="5">
    <source>
        <dbReference type="Pfam" id="PF00501"/>
    </source>
</evidence>
<dbReference type="InterPro" id="IPR010192">
    <property type="entry name" value="MenE"/>
</dbReference>
<keyword evidence="3" id="KW-0547">Nucleotide-binding</keyword>
<evidence type="ECO:0000313" key="7">
    <source>
        <dbReference type="EMBL" id="SDE72139.1"/>
    </source>
</evidence>
<dbReference type="InterPro" id="IPR025110">
    <property type="entry name" value="AMP-bd_C"/>
</dbReference>
<dbReference type="PANTHER" id="PTHR43201">
    <property type="entry name" value="ACYL-COA SYNTHETASE"/>
    <property type="match status" value="1"/>
</dbReference>
<keyword evidence="2 7" id="KW-0436">Ligase</keyword>
<dbReference type="PROSITE" id="PS00455">
    <property type="entry name" value="AMP_BINDING"/>
    <property type="match status" value="1"/>
</dbReference>
<reference evidence="8" key="1">
    <citation type="submission" date="2016-10" db="EMBL/GenBank/DDBJ databases">
        <authorList>
            <person name="Varghese N."/>
            <person name="Submissions S."/>
        </authorList>
    </citation>
    <scope>NUCLEOTIDE SEQUENCE [LARGE SCALE GENOMIC DNA]</scope>
    <source>
        <strain evidence="8">IBRC-M 10760</strain>
    </source>
</reference>
<accession>A0A1G7F8E6</accession>
<proteinExistence type="predicted"/>
<dbReference type="GO" id="GO:0006631">
    <property type="term" value="P:fatty acid metabolic process"/>
    <property type="evidence" value="ECO:0007669"/>
    <property type="project" value="TreeGrafter"/>
</dbReference>
<dbReference type="SUPFAM" id="SSF56801">
    <property type="entry name" value="Acetyl-CoA synthetase-like"/>
    <property type="match status" value="1"/>
</dbReference>
<dbReference type="InterPro" id="IPR042099">
    <property type="entry name" value="ANL_N_sf"/>
</dbReference>
<evidence type="ECO:0000259" key="6">
    <source>
        <dbReference type="Pfam" id="PF13193"/>
    </source>
</evidence>
<evidence type="ECO:0000256" key="2">
    <source>
        <dbReference type="ARBA" id="ARBA00022598"/>
    </source>
</evidence>
<dbReference type="OrthoDB" id="35688at2157"/>
<dbReference type="GO" id="GO:0031956">
    <property type="term" value="F:medium-chain fatty acid-CoA ligase activity"/>
    <property type="evidence" value="ECO:0007669"/>
    <property type="project" value="TreeGrafter"/>
</dbReference>
<dbReference type="InterPro" id="IPR020845">
    <property type="entry name" value="AMP-binding_CS"/>
</dbReference>
<keyword evidence="4" id="KW-0067">ATP-binding</keyword>
<dbReference type="GO" id="GO:0005524">
    <property type="term" value="F:ATP binding"/>
    <property type="evidence" value="ECO:0007669"/>
    <property type="project" value="UniProtKB-KW"/>
</dbReference>
<dbReference type="GO" id="GO:0008756">
    <property type="term" value="F:o-succinylbenzoate-CoA ligase activity"/>
    <property type="evidence" value="ECO:0007669"/>
    <property type="project" value="InterPro"/>
</dbReference>
<keyword evidence="8" id="KW-1185">Reference proteome</keyword>
<dbReference type="Gene3D" id="3.30.300.30">
    <property type="match status" value="1"/>
</dbReference>
<gene>
    <name evidence="7" type="ORF">SAMN05216218_10170</name>
</gene>
<dbReference type="Gene3D" id="3.40.50.12780">
    <property type="entry name" value="N-terminal domain of ligase-like"/>
    <property type="match status" value="1"/>
</dbReference>
<protein>
    <submittedName>
        <fullName evidence="7">O-succinylbenzoic acid--CoA ligase</fullName>
    </submittedName>
</protein>
<evidence type="ECO:0000256" key="3">
    <source>
        <dbReference type="ARBA" id="ARBA00022741"/>
    </source>
</evidence>
<dbReference type="AlphaFoldDB" id="A0A1G7F8E6"/>
<evidence type="ECO:0000256" key="1">
    <source>
        <dbReference type="ARBA" id="ARBA00022428"/>
    </source>
</evidence>
<name>A0A1G7F8E6_9EURY</name>
<evidence type="ECO:0000256" key="4">
    <source>
        <dbReference type="ARBA" id="ARBA00022840"/>
    </source>
</evidence>
<dbReference type="RefSeq" id="WP_092686471.1">
    <property type="nucleotide sequence ID" value="NZ_FNBK01000001.1"/>
</dbReference>
<dbReference type="InterPro" id="IPR000873">
    <property type="entry name" value="AMP-dep_synth/lig_dom"/>
</dbReference>
<dbReference type="PANTHER" id="PTHR43201:SF32">
    <property type="entry name" value="2-SUCCINYLBENZOATE--COA LIGASE, CHLOROPLASTIC_PEROXISOMAL"/>
    <property type="match status" value="1"/>
</dbReference>
<organism evidence="7 8">
    <name type="scientific">Halorientalis regularis</name>
    <dbReference type="NCBI Taxonomy" id="660518"/>
    <lineage>
        <taxon>Archaea</taxon>
        <taxon>Methanobacteriati</taxon>
        <taxon>Methanobacteriota</taxon>
        <taxon>Stenosarchaea group</taxon>
        <taxon>Halobacteria</taxon>
        <taxon>Halobacteriales</taxon>
        <taxon>Haloarculaceae</taxon>
        <taxon>Halorientalis</taxon>
    </lineage>
</organism>
<evidence type="ECO:0000313" key="8">
    <source>
        <dbReference type="Proteomes" id="UP000199076"/>
    </source>
</evidence>
<dbReference type="Proteomes" id="UP000199076">
    <property type="component" value="Unassembled WGS sequence"/>
</dbReference>
<dbReference type="STRING" id="660518.SAMN05216218_10170"/>
<dbReference type="EMBL" id="FNBK01000001">
    <property type="protein sequence ID" value="SDE72139.1"/>
    <property type="molecule type" value="Genomic_DNA"/>
</dbReference>